<reference evidence="2 3" key="1">
    <citation type="submission" date="2018-06" db="EMBL/GenBank/DDBJ databases">
        <title>Genomic Encyclopedia of Type Strains, Phase III (KMG-III): the genomes of soil and plant-associated and newly described type strains.</title>
        <authorList>
            <person name="Whitman W."/>
        </authorList>
    </citation>
    <scope>NUCLEOTIDE SEQUENCE [LARGE SCALE GENOMIC DNA]</scope>
    <source>
        <strain evidence="2 3">CECT 7732</strain>
    </source>
</reference>
<feature type="transmembrane region" description="Helical" evidence="1">
    <location>
        <begin position="32"/>
        <end position="50"/>
    </location>
</feature>
<dbReference type="OrthoDB" id="9992694at2"/>
<keyword evidence="1" id="KW-0812">Transmembrane</keyword>
<evidence type="ECO:0000313" key="2">
    <source>
        <dbReference type="EMBL" id="RBO82383.1"/>
    </source>
</evidence>
<gene>
    <name evidence="2" type="ORF">DFP76_106211</name>
</gene>
<organism evidence="2 3">
    <name type="scientific">Marinomonas aquiplantarum</name>
    <dbReference type="NCBI Taxonomy" id="491951"/>
    <lineage>
        <taxon>Bacteria</taxon>
        <taxon>Pseudomonadati</taxon>
        <taxon>Pseudomonadota</taxon>
        <taxon>Gammaproteobacteria</taxon>
        <taxon>Oceanospirillales</taxon>
        <taxon>Oceanospirillaceae</taxon>
        <taxon>Marinomonas</taxon>
    </lineage>
</organism>
<keyword evidence="1" id="KW-1133">Transmembrane helix</keyword>
<accession>A0A366CX43</accession>
<dbReference type="RefSeq" id="WP_113875041.1">
    <property type="nucleotide sequence ID" value="NZ_QNRF01000006.1"/>
</dbReference>
<dbReference type="AlphaFoldDB" id="A0A366CX43"/>
<feature type="transmembrane region" description="Helical" evidence="1">
    <location>
        <begin position="62"/>
        <end position="89"/>
    </location>
</feature>
<keyword evidence="1" id="KW-0472">Membrane</keyword>
<protein>
    <submittedName>
        <fullName evidence="2">Uncharacterized protein</fullName>
    </submittedName>
</protein>
<dbReference type="EMBL" id="QNRF01000006">
    <property type="protein sequence ID" value="RBO82383.1"/>
    <property type="molecule type" value="Genomic_DNA"/>
</dbReference>
<keyword evidence="3" id="KW-1185">Reference proteome</keyword>
<comment type="caution">
    <text evidence="2">The sequence shown here is derived from an EMBL/GenBank/DDBJ whole genome shotgun (WGS) entry which is preliminary data.</text>
</comment>
<evidence type="ECO:0000256" key="1">
    <source>
        <dbReference type="SAM" id="Phobius"/>
    </source>
</evidence>
<dbReference type="Proteomes" id="UP000252086">
    <property type="component" value="Unassembled WGS sequence"/>
</dbReference>
<sequence length="123" mass="13724">MKDFNPDNYPQFIRVQEKDVTLKFVFDNIRNIGLSALVFALGVIIAKGEPISSLLSVPYSEVVLGIVICLSGFLLAVLNFMQGVLAILASKKFNMAVYIIFSLLLQTAVFEVFFKQAFKIINN</sequence>
<name>A0A366CX43_9GAMM</name>
<evidence type="ECO:0000313" key="3">
    <source>
        <dbReference type="Proteomes" id="UP000252086"/>
    </source>
</evidence>
<feature type="transmembrane region" description="Helical" evidence="1">
    <location>
        <begin position="95"/>
        <end position="114"/>
    </location>
</feature>
<proteinExistence type="predicted"/>